<dbReference type="Proteomes" id="UP001060215">
    <property type="component" value="Chromosome 11"/>
</dbReference>
<organism evidence="1 2">
    <name type="scientific">Camellia lanceoleosa</name>
    <dbReference type="NCBI Taxonomy" id="1840588"/>
    <lineage>
        <taxon>Eukaryota</taxon>
        <taxon>Viridiplantae</taxon>
        <taxon>Streptophyta</taxon>
        <taxon>Embryophyta</taxon>
        <taxon>Tracheophyta</taxon>
        <taxon>Spermatophyta</taxon>
        <taxon>Magnoliopsida</taxon>
        <taxon>eudicotyledons</taxon>
        <taxon>Gunneridae</taxon>
        <taxon>Pentapetalae</taxon>
        <taxon>asterids</taxon>
        <taxon>Ericales</taxon>
        <taxon>Theaceae</taxon>
        <taxon>Camellia</taxon>
    </lineage>
</organism>
<comment type="caution">
    <text evidence="1">The sequence shown here is derived from an EMBL/GenBank/DDBJ whole genome shotgun (WGS) entry which is preliminary data.</text>
</comment>
<evidence type="ECO:0000313" key="2">
    <source>
        <dbReference type="Proteomes" id="UP001060215"/>
    </source>
</evidence>
<gene>
    <name evidence="1" type="ORF">LOK49_LG15G01718</name>
</gene>
<evidence type="ECO:0000313" key="1">
    <source>
        <dbReference type="EMBL" id="KAI7983577.1"/>
    </source>
</evidence>
<name>A0ACC0F4H7_9ERIC</name>
<reference evidence="1 2" key="1">
    <citation type="journal article" date="2022" name="Plant J.">
        <title>Chromosome-level genome of Camellia lanceoleosa provides a valuable resource for understanding genome evolution and self-incompatibility.</title>
        <authorList>
            <person name="Gong W."/>
            <person name="Xiao S."/>
            <person name="Wang L."/>
            <person name="Liao Z."/>
            <person name="Chang Y."/>
            <person name="Mo W."/>
            <person name="Hu G."/>
            <person name="Li W."/>
            <person name="Zhao G."/>
            <person name="Zhu H."/>
            <person name="Hu X."/>
            <person name="Ji K."/>
            <person name="Xiang X."/>
            <person name="Song Q."/>
            <person name="Yuan D."/>
            <person name="Jin S."/>
            <person name="Zhang L."/>
        </authorList>
    </citation>
    <scope>NUCLEOTIDE SEQUENCE [LARGE SCALE GENOMIC DNA]</scope>
    <source>
        <strain evidence="1">SQ_2022a</strain>
    </source>
</reference>
<protein>
    <submittedName>
        <fullName evidence="1">Cinnamyl alcohol dehydrogenase 3</fullName>
    </submittedName>
</protein>
<keyword evidence="2" id="KW-1185">Reference proteome</keyword>
<proteinExistence type="predicted"/>
<accession>A0ACC0F4H7</accession>
<sequence length="74" mass="8514">MERGDERQQSFIFFFSSRDPNNISLGFIVVEDVDSDGYDDVDDDSYKAPGNEDVRSKILYYGICHSDLHCVKNE</sequence>
<dbReference type="EMBL" id="CM045768">
    <property type="protein sequence ID" value="KAI7983577.1"/>
    <property type="molecule type" value="Genomic_DNA"/>
</dbReference>